<name>A0ABD0KVX4_9CAEN</name>
<feature type="region of interest" description="Disordered" evidence="1">
    <location>
        <begin position="1"/>
        <end position="23"/>
    </location>
</feature>
<protein>
    <submittedName>
        <fullName evidence="2">Uncharacterized protein</fullName>
    </submittedName>
</protein>
<feature type="non-terminal residue" evidence="2">
    <location>
        <position position="61"/>
    </location>
</feature>
<evidence type="ECO:0000256" key="1">
    <source>
        <dbReference type="SAM" id="MobiDB-lite"/>
    </source>
</evidence>
<organism evidence="2 3">
    <name type="scientific">Batillaria attramentaria</name>
    <dbReference type="NCBI Taxonomy" id="370345"/>
    <lineage>
        <taxon>Eukaryota</taxon>
        <taxon>Metazoa</taxon>
        <taxon>Spiralia</taxon>
        <taxon>Lophotrochozoa</taxon>
        <taxon>Mollusca</taxon>
        <taxon>Gastropoda</taxon>
        <taxon>Caenogastropoda</taxon>
        <taxon>Sorbeoconcha</taxon>
        <taxon>Cerithioidea</taxon>
        <taxon>Batillariidae</taxon>
        <taxon>Batillaria</taxon>
    </lineage>
</organism>
<comment type="caution">
    <text evidence="2">The sequence shown here is derived from an EMBL/GenBank/DDBJ whole genome shotgun (WGS) entry which is preliminary data.</text>
</comment>
<dbReference type="Proteomes" id="UP001519460">
    <property type="component" value="Unassembled WGS sequence"/>
</dbReference>
<sequence>MLTEGTTGQTSSRPIIGERRLPHSTGFTHKFTASILVQEGRRVCGKNGGYFARSKGGINNQ</sequence>
<evidence type="ECO:0000313" key="3">
    <source>
        <dbReference type="Proteomes" id="UP001519460"/>
    </source>
</evidence>
<evidence type="ECO:0000313" key="2">
    <source>
        <dbReference type="EMBL" id="KAK7490917.1"/>
    </source>
</evidence>
<dbReference type="AlphaFoldDB" id="A0ABD0KVX4"/>
<gene>
    <name evidence="2" type="ORF">BaRGS_00017789</name>
</gene>
<feature type="compositionally biased region" description="Polar residues" evidence="1">
    <location>
        <begin position="1"/>
        <end position="13"/>
    </location>
</feature>
<accession>A0ABD0KVX4</accession>
<dbReference type="EMBL" id="JACVVK020000121">
    <property type="protein sequence ID" value="KAK7490917.1"/>
    <property type="molecule type" value="Genomic_DNA"/>
</dbReference>
<reference evidence="2 3" key="1">
    <citation type="journal article" date="2023" name="Sci. Data">
        <title>Genome assembly of the Korean intertidal mud-creeper Batillaria attramentaria.</title>
        <authorList>
            <person name="Patra A.K."/>
            <person name="Ho P.T."/>
            <person name="Jun S."/>
            <person name="Lee S.J."/>
            <person name="Kim Y."/>
            <person name="Won Y.J."/>
        </authorList>
    </citation>
    <scope>NUCLEOTIDE SEQUENCE [LARGE SCALE GENOMIC DNA]</scope>
    <source>
        <strain evidence="2">Wonlab-2016</strain>
    </source>
</reference>
<keyword evidence="3" id="KW-1185">Reference proteome</keyword>
<proteinExistence type="predicted"/>